<dbReference type="InterPro" id="IPR000276">
    <property type="entry name" value="GPCR_Rhodpsn"/>
</dbReference>
<dbReference type="AlphaFoldDB" id="A0A914VGT7"/>
<feature type="transmembrane region" description="Helical" evidence="10">
    <location>
        <begin position="109"/>
        <end position="130"/>
    </location>
</feature>
<dbReference type="PANTHER" id="PTHR24246:SF27">
    <property type="entry name" value="ADENOSINE RECEPTOR, ISOFORM A"/>
    <property type="match status" value="1"/>
</dbReference>
<evidence type="ECO:0000256" key="3">
    <source>
        <dbReference type="ARBA" id="ARBA00022692"/>
    </source>
</evidence>
<keyword evidence="7" id="KW-0675">Receptor</keyword>
<evidence type="ECO:0000259" key="11">
    <source>
        <dbReference type="PROSITE" id="PS50262"/>
    </source>
</evidence>
<dbReference type="SUPFAM" id="SSF81321">
    <property type="entry name" value="Family A G protein-coupled receptor-like"/>
    <property type="match status" value="1"/>
</dbReference>
<keyword evidence="4 10" id="KW-1133">Transmembrane helix</keyword>
<evidence type="ECO:0000256" key="2">
    <source>
        <dbReference type="ARBA" id="ARBA00022475"/>
    </source>
</evidence>
<dbReference type="GO" id="GO:0004930">
    <property type="term" value="F:G protein-coupled receptor activity"/>
    <property type="evidence" value="ECO:0007669"/>
    <property type="project" value="UniProtKB-KW"/>
</dbReference>
<keyword evidence="9" id="KW-0807">Transducer</keyword>
<comment type="subcellular location">
    <subcellularLocation>
        <location evidence="1">Cell membrane</location>
        <topology evidence="1">Multi-pass membrane protein</topology>
    </subcellularLocation>
</comment>
<proteinExistence type="predicted"/>
<keyword evidence="5" id="KW-0297">G-protein coupled receptor</keyword>
<feature type="transmembrane region" description="Helical" evidence="10">
    <location>
        <begin position="66"/>
        <end position="89"/>
    </location>
</feature>
<evidence type="ECO:0000256" key="1">
    <source>
        <dbReference type="ARBA" id="ARBA00004651"/>
    </source>
</evidence>
<dbReference type="PANTHER" id="PTHR24246">
    <property type="entry name" value="OLFACTORY RECEPTOR AND ADENOSINE RECEPTOR"/>
    <property type="match status" value="1"/>
</dbReference>
<evidence type="ECO:0000256" key="6">
    <source>
        <dbReference type="ARBA" id="ARBA00023136"/>
    </source>
</evidence>
<name>A0A914VGT7_9BILA</name>
<sequence>MDCSPTVTNASSNLSKAPVDQRIVYADFLFVYKFYVGIGSFAVATNIIAIVTVLSNKHMREKYGTFGVLSFGDMLNAISLVLAGAVRSSLIEANVYFPVNSFQCFGRPWPYFFIVGGQLPSFVLLFMSAERLLAISYPLIYRTYVTGRTRIISNAGCVLLSVVSLIVGICFSYLNRDICGSAACTVIGATGRAYGTFNYAVIIFLPFIALLFNCVGFLRAWRMNASANMRKELKKVFAMMVIAAVAVVLSAVPNIFLWGQGVYWTVTNTSTSVLFLGARHVTR</sequence>
<accession>A0A914VGT7</accession>
<evidence type="ECO:0000256" key="7">
    <source>
        <dbReference type="ARBA" id="ARBA00023170"/>
    </source>
</evidence>
<feature type="transmembrane region" description="Helical" evidence="10">
    <location>
        <begin position="236"/>
        <end position="256"/>
    </location>
</feature>
<dbReference type="Pfam" id="PF00001">
    <property type="entry name" value="7tm_1"/>
    <property type="match status" value="1"/>
</dbReference>
<evidence type="ECO:0000256" key="8">
    <source>
        <dbReference type="ARBA" id="ARBA00023180"/>
    </source>
</evidence>
<keyword evidence="3 10" id="KW-0812">Transmembrane</keyword>
<evidence type="ECO:0000313" key="12">
    <source>
        <dbReference type="Proteomes" id="UP000887566"/>
    </source>
</evidence>
<dbReference type="PROSITE" id="PS50262">
    <property type="entry name" value="G_PROTEIN_RECEP_F1_2"/>
    <property type="match status" value="1"/>
</dbReference>
<dbReference type="CDD" id="cd00637">
    <property type="entry name" value="7tm_classA_rhodopsin-like"/>
    <property type="match status" value="1"/>
</dbReference>
<evidence type="ECO:0000256" key="5">
    <source>
        <dbReference type="ARBA" id="ARBA00023040"/>
    </source>
</evidence>
<protein>
    <submittedName>
        <fullName evidence="13">G-protein coupled receptors family 1 profile domain-containing protein</fullName>
    </submittedName>
</protein>
<dbReference type="Gene3D" id="1.20.1070.10">
    <property type="entry name" value="Rhodopsin 7-helix transmembrane proteins"/>
    <property type="match status" value="1"/>
</dbReference>
<dbReference type="InterPro" id="IPR017452">
    <property type="entry name" value="GPCR_Rhodpsn_7TM"/>
</dbReference>
<keyword evidence="2" id="KW-1003">Cell membrane</keyword>
<keyword evidence="8" id="KW-0325">Glycoprotein</keyword>
<dbReference type="GO" id="GO:0005886">
    <property type="term" value="C:plasma membrane"/>
    <property type="evidence" value="ECO:0007669"/>
    <property type="project" value="UniProtKB-SubCell"/>
</dbReference>
<keyword evidence="12" id="KW-1185">Reference proteome</keyword>
<evidence type="ECO:0000256" key="4">
    <source>
        <dbReference type="ARBA" id="ARBA00022989"/>
    </source>
</evidence>
<dbReference type="Proteomes" id="UP000887566">
    <property type="component" value="Unplaced"/>
</dbReference>
<feature type="domain" description="G-protein coupled receptors family 1 profile" evidence="11">
    <location>
        <begin position="45"/>
        <end position="253"/>
    </location>
</feature>
<organism evidence="12 13">
    <name type="scientific">Plectus sambesii</name>
    <dbReference type="NCBI Taxonomy" id="2011161"/>
    <lineage>
        <taxon>Eukaryota</taxon>
        <taxon>Metazoa</taxon>
        <taxon>Ecdysozoa</taxon>
        <taxon>Nematoda</taxon>
        <taxon>Chromadorea</taxon>
        <taxon>Plectida</taxon>
        <taxon>Plectina</taxon>
        <taxon>Plectoidea</taxon>
        <taxon>Plectidae</taxon>
        <taxon>Plectus</taxon>
    </lineage>
</organism>
<evidence type="ECO:0000256" key="10">
    <source>
        <dbReference type="SAM" id="Phobius"/>
    </source>
</evidence>
<dbReference type="WBParaSite" id="PSAMB.scaffold1969size26357.g15768.t1">
    <property type="protein sequence ID" value="PSAMB.scaffold1969size26357.g15768.t1"/>
    <property type="gene ID" value="PSAMB.scaffold1969size26357.g15768"/>
</dbReference>
<feature type="transmembrane region" description="Helical" evidence="10">
    <location>
        <begin position="34"/>
        <end position="54"/>
    </location>
</feature>
<evidence type="ECO:0000256" key="9">
    <source>
        <dbReference type="ARBA" id="ARBA00023224"/>
    </source>
</evidence>
<feature type="transmembrane region" description="Helical" evidence="10">
    <location>
        <begin position="194"/>
        <end position="215"/>
    </location>
</feature>
<feature type="transmembrane region" description="Helical" evidence="10">
    <location>
        <begin position="151"/>
        <end position="174"/>
    </location>
</feature>
<keyword evidence="6 10" id="KW-0472">Membrane</keyword>
<evidence type="ECO:0000313" key="13">
    <source>
        <dbReference type="WBParaSite" id="PSAMB.scaffold1969size26357.g15768.t1"/>
    </source>
</evidence>
<reference evidence="13" key="1">
    <citation type="submission" date="2022-11" db="UniProtKB">
        <authorList>
            <consortium name="WormBaseParasite"/>
        </authorList>
    </citation>
    <scope>IDENTIFICATION</scope>
</reference>